<name>A0A165CL96_9BASI</name>
<feature type="region of interest" description="Disordered" evidence="1">
    <location>
        <begin position="292"/>
        <end position="320"/>
    </location>
</feature>
<evidence type="ECO:0008006" key="4">
    <source>
        <dbReference type="Google" id="ProtNLM"/>
    </source>
</evidence>
<protein>
    <recommendedName>
        <fullName evidence="4">F-box domain-containing protein</fullName>
    </recommendedName>
</protein>
<dbReference type="InParanoid" id="A0A165CL96"/>
<dbReference type="Proteomes" id="UP000076842">
    <property type="component" value="Unassembled WGS sequence"/>
</dbReference>
<accession>A0A165CL96</accession>
<gene>
    <name evidence="2" type="ORF">CALCODRAFT_155172</name>
</gene>
<dbReference type="OrthoDB" id="2979079at2759"/>
<sequence length="414" mass="46073">MSLSLALLPPTYPSAAILAVVNSLLTPRCLALPTMSPSTPAPRARESHPAAPAQRPSQAYAIQRCLPLELVLDIVDSLAAPHQSSSYTHTPEVLHTLLSLCLVSRAVSSLSFRHLYSRISFTSLPQLRAFFDPALPRAHRHTRSMGFAAGIPISSIDVKHIWALYAHSLQRLNLEGQIQWFTPSPKSGPLPGTDRLEELALIPGGQRYPLEIFSTWTDFPRLKRLAFMHAVLHDHSDNAGYYQRLPQLFPQLDILVITLPARSRRQLASFAHLLSCLPNLRKAILIEPCAPSSRRLSSPPPSPPLTPPSPRSPRSPALPSTALPTLAELEHLIGKSLLARRPHPCEIHEVSALQYGCPDSIEGKRAFKPWFAEMVREGRIWELQGRVWGREEQEQEQEERGAQVLVGEVLRLEQ</sequence>
<proteinExistence type="predicted"/>
<evidence type="ECO:0000313" key="2">
    <source>
        <dbReference type="EMBL" id="KZT50996.1"/>
    </source>
</evidence>
<feature type="region of interest" description="Disordered" evidence="1">
    <location>
        <begin position="36"/>
        <end position="56"/>
    </location>
</feature>
<evidence type="ECO:0000256" key="1">
    <source>
        <dbReference type="SAM" id="MobiDB-lite"/>
    </source>
</evidence>
<dbReference type="EMBL" id="KV424131">
    <property type="protein sequence ID" value="KZT50996.1"/>
    <property type="molecule type" value="Genomic_DNA"/>
</dbReference>
<dbReference type="AlphaFoldDB" id="A0A165CL96"/>
<feature type="compositionally biased region" description="Pro residues" evidence="1">
    <location>
        <begin position="298"/>
        <end position="313"/>
    </location>
</feature>
<keyword evidence="3" id="KW-1185">Reference proteome</keyword>
<organism evidence="2 3">
    <name type="scientific">Calocera cornea HHB12733</name>
    <dbReference type="NCBI Taxonomy" id="1353952"/>
    <lineage>
        <taxon>Eukaryota</taxon>
        <taxon>Fungi</taxon>
        <taxon>Dikarya</taxon>
        <taxon>Basidiomycota</taxon>
        <taxon>Agaricomycotina</taxon>
        <taxon>Dacrymycetes</taxon>
        <taxon>Dacrymycetales</taxon>
        <taxon>Dacrymycetaceae</taxon>
        <taxon>Calocera</taxon>
    </lineage>
</organism>
<evidence type="ECO:0000313" key="3">
    <source>
        <dbReference type="Proteomes" id="UP000076842"/>
    </source>
</evidence>
<reference evidence="2 3" key="1">
    <citation type="journal article" date="2016" name="Mol. Biol. Evol.">
        <title>Comparative Genomics of Early-Diverging Mushroom-Forming Fungi Provides Insights into the Origins of Lignocellulose Decay Capabilities.</title>
        <authorList>
            <person name="Nagy L.G."/>
            <person name="Riley R."/>
            <person name="Tritt A."/>
            <person name="Adam C."/>
            <person name="Daum C."/>
            <person name="Floudas D."/>
            <person name="Sun H."/>
            <person name="Yadav J.S."/>
            <person name="Pangilinan J."/>
            <person name="Larsson K.H."/>
            <person name="Matsuura K."/>
            <person name="Barry K."/>
            <person name="Labutti K."/>
            <person name="Kuo R."/>
            <person name="Ohm R.A."/>
            <person name="Bhattacharya S.S."/>
            <person name="Shirouzu T."/>
            <person name="Yoshinaga Y."/>
            <person name="Martin F.M."/>
            <person name="Grigoriev I.V."/>
            <person name="Hibbett D.S."/>
        </authorList>
    </citation>
    <scope>NUCLEOTIDE SEQUENCE [LARGE SCALE GENOMIC DNA]</scope>
    <source>
        <strain evidence="2 3">HHB12733</strain>
    </source>
</reference>